<evidence type="ECO:0000256" key="2">
    <source>
        <dbReference type="ARBA" id="ARBA00023002"/>
    </source>
</evidence>
<dbReference type="SMART" id="SM00822">
    <property type="entry name" value="PKS_KR"/>
    <property type="match status" value="1"/>
</dbReference>
<dbReference type="RefSeq" id="WP_103235191.1">
    <property type="nucleotide sequence ID" value="NZ_PPEG02000005.1"/>
</dbReference>
<dbReference type="EMBL" id="PPEG02000005">
    <property type="protein sequence ID" value="PWN60916.1"/>
    <property type="molecule type" value="Genomic_DNA"/>
</dbReference>
<dbReference type="PROSITE" id="PS00061">
    <property type="entry name" value="ADH_SHORT"/>
    <property type="match status" value="1"/>
</dbReference>
<evidence type="ECO:0000313" key="5">
    <source>
        <dbReference type="Proteomes" id="UP000236413"/>
    </source>
</evidence>
<evidence type="ECO:0000256" key="1">
    <source>
        <dbReference type="ARBA" id="ARBA00006484"/>
    </source>
</evidence>
<comment type="similarity">
    <text evidence="1">Belongs to the short-chain dehydrogenases/reductases (SDR) family.</text>
</comment>
<dbReference type="FunFam" id="3.40.50.720:FF:000084">
    <property type="entry name" value="Short-chain dehydrogenase reductase"/>
    <property type="match status" value="1"/>
</dbReference>
<reference evidence="4 5" key="1">
    <citation type="submission" date="2018-04" db="EMBL/GenBank/DDBJ databases">
        <title>Chryseobacterium oncorhynchi 701B-08T from rainbow trout, and Chryseobacterium viscerum 687B-08T from diseased fish.</title>
        <authorList>
            <person name="Jeong J.-J."/>
            <person name="Lee Y.J."/>
            <person name="Pathiraja D."/>
            <person name="Park B."/>
            <person name="Choi I.-G."/>
            <person name="Kim K.D."/>
        </authorList>
    </citation>
    <scope>NUCLEOTIDE SEQUENCE [LARGE SCALE GENOMIC DNA]</scope>
    <source>
        <strain evidence="4 5">687B-08</strain>
    </source>
</reference>
<dbReference type="InterPro" id="IPR036291">
    <property type="entry name" value="NAD(P)-bd_dom_sf"/>
</dbReference>
<dbReference type="Gene3D" id="3.40.50.720">
    <property type="entry name" value="NAD(P)-binding Rossmann-like Domain"/>
    <property type="match status" value="1"/>
</dbReference>
<dbReference type="PANTHER" id="PTHR48107">
    <property type="entry name" value="NADPH-DEPENDENT ALDEHYDE REDUCTASE-LIKE PROTEIN, CHLOROPLASTIC-RELATED"/>
    <property type="match status" value="1"/>
</dbReference>
<dbReference type="PRINTS" id="PR00080">
    <property type="entry name" value="SDRFAMILY"/>
</dbReference>
<gene>
    <name evidence="4" type="ORF">C1634_012660</name>
</gene>
<sequence>MSTLNNKVILVTGASRGIGAEVAQQLASAGAKIIVNYAGGKDSAENVVASIKANGGEAIALQADVSNPEAVQQLFDQAISHYGKLDVLVNNAGIMITKLIKDTTDEDFSRQFDINVKGTFNTLREAATKLADNGSIINFSSSTTRLMMPSYGTYVATKAAVEQLTRVFAKEVGGRGINVNAILPGPTNTELFTTGKSQEVIDRLASLNAFNRLGEPTDIAKIVVFLAGDDAKWISGQAIGVNGAMA</sequence>
<dbReference type="Proteomes" id="UP000236413">
    <property type="component" value="Unassembled WGS sequence"/>
</dbReference>
<keyword evidence="2" id="KW-0560">Oxidoreductase</keyword>
<organism evidence="4 5">
    <name type="scientific">Chryseobacterium viscerum</name>
    <dbReference type="NCBI Taxonomy" id="1037377"/>
    <lineage>
        <taxon>Bacteria</taxon>
        <taxon>Pseudomonadati</taxon>
        <taxon>Bacteroidota</taxon>
        <taxon>Flavobacteriia</taxon>
        <taxon>Flavobacteriales</taxon>
        <taxon>Weeksellaceae</taxon>
        <taxon>Chryseobacterium group</taxon>
        <taxon>Chryseobacterium</taxon>
    </lineage>
</organism>
<dbReference type="PANTHER" id="PTHR48107:SF7">
    <property type="entry name" value="RE15974P"/>
    <property type="match status" value="1"/>
</dbReference>
<protein>
    <submittedName>
        <fullName evidence="4">KR domain-containing protein</fullName>
    </submittedName>
</protein>
<dbReference type="InterPro" id="IPR020904">
    <property type="entry name" value="Sc_DH/Rdtase_CS"/>
</dbReference>
<dbReference type="CDD" id="cd05362">
    <property type="entry name" value="THN_reductase-like_SDR_c"/>
    <property type="match status" value="1"/>
</dbReference>
<evidence type="ECO:0000259" key="3">
    <source>
        <dbReference type="SMART" id="SM00822"/>
    </source>
</evidence>
<dbReference type="InterPro" id="IPR002347">
    <property type="entry name" value="SDR_fam"/>
</dbReference>
<accession>A0A316WKK3</accession>
<dbReference type="GO" id="GO:0016614">
    <property type="term" value="F:oxidoreductase activity, acting on CH-OH group of donors"/>
    <property type="evidence" value="ECO:0007669"/>
    <property type="project" value="UniProtKB-ARBA"/>
</dbReference>
<evidence type="ECO:0000313" key="4">
    <source>
        <dbReference type="EMBL" id="PWN60916.1"/>
    </source>
</evidence>
<dbReference type="PRINTS" id="PR00081">
    <property type="entry name" value="GDHRDH"/>
</dbReference>
<comment type="caution">
    <text evidence="4">The sequence shown here is derived from an EMBL/GenBank/DDBJ whole genome shotgun (WGS) entry which is preliminary data.</text>
</comment>
<dbReference type="Pfam" id="PF13561">
    <property type="entry name" value="adh_short_C2"/>
    <property type="match status" value="1"/>
</dbReference>
<feature type="domain" description="Ketoreductase" evidence="3">
    <location>
        <begin position="7"/>
        <end position="185"/>
    </location>
</feature>
<dbReference type="SUPFAM" id="SSF51735">
    <property type="entry name" value="NAD(P)-binding Rossmann-fold domains"/>
    <property type="match status" value="1"/>
</dbReference>
<proteinExistence type="inferred from homology"/>
<dbReference type="InterPro" id="IPR057326">
    <property type="entry name" value="KR_dom"/>
</dbReference>
<name>A0A316WKK3_9FLAO</name>
<dbReference type="AlphaFoldDB" id="A0A316WKK3"/>